<dbReference type="PANTHER" id="PTHR33677:SF3">
    <property type="entry name" value="COPPER-SENSING TRANSCRIPTIONAL REPRESSOR RICR"/>
    <property type="match status" value="1"/>
</dbReference>
<comment type="caution">
    <text evidence="1">The sequence shown here is derived from an EMBL/GenBank/DDBJ whole genome shotgun (WGS) entry which is preliminary data.</text>
</comment>
<dbReference type="EMBL" id="JBHSHC010000041">
    <property type="protein sequence ID" value="MFC4767000.1"/>
    <property type="molecule type" value="Genomic_DNA"/>
</dbReference>
<accession>A0ABV9Q2X2</accession>
<proteinExistence type="predicted"/>
<keyword evidence="2" id="KW-1185">Reference proteome</keyword>
<gene>
    <name evidence="1" type="ORF">ACFO8Q_06415</name>
</gene>
<reference evidence="2" key="1">
    <citation type="journal article" date="2019" name="Int. J. Syst. Evol. Microbiol.">
        <title>The Global Catalogue of Microorganisms (GCM) 10K type strain sequencing project: providing services to taxonomists for standard genome sequencing and annotation.</title>
        <authorList>
            <consortium name="The Broad Institute Genomics Platform"/>
            <consortium name="The Broad Institute Genome Sequencing Center for Infectious Disease"/>
            <person name="Wu L."/>
            <person name="Ma J."/>
        </authorList>
    </citation>
    <scope>NUCLEOTIDE SEQUENCE [LARGE SCALE GENOMIC DNA]</scope>
    <source>
        <strain evidence="2">WYCCWR 12678</strain>
    </source>
</reference>
<dbReference type="Gene3D" id="1.20.58.1000">
    <property type="entry name" value="Metal-sensitive repressor, helix protomer"/>
    <property type="match status" value="1"/>
</dbReference>
<dbReference type="InterPro" id="IPR003735">
    <property type="entry name" value="Metal_Tscrpt_repr"/>
</dbReference>
<evidence type="ECO:0000313" key="2">
    <source>
        <dbReference type="Proteomes" id="UP001596002"/>
    </source>
</evidence>
<dbReference type="RefSeq" id="WP_380024889.1">
    <property type="nucleotide sequence ID" value="NZ_JBHSHC010000041.1"/>
</dbReference>
<name>A0ABV9Q2X2_9BACL</name>
<organism evidence="1 2">
    <name type="scientific">Effusibacillus consociatus</name>
    <dbReference type="NCBI Taxonomy" id="1117041"/>
    <lineage>
        <taxon>Bacteria</taxon>
        <taxon>Bacillati</taxon>
        <taxon>Bacillota</taxon>
        <taxon>Bacilli</taxon>
        <taxon>Bacillales</taxon>
        <taxon>Alicyclobacillaceae</taxon>
        <taxon>Effusibacillus</taxon>
    </lineage>
</organism>
<evidence type="ECO:0000313" key="1">
    <source>
        <dbReference type="EMBL" id="MFC4767000.1"/>
    </source>
</evidence>
<protein>
    <submittedName>
        <fullName evidence="1">Metal-sensitive transcriptional regulator</fullName>
    </submittedName>
</protein>
<dbReference type="InterPro" id="IPR038390">
    <property type="entry name" value="Metal_Tscrpt_repr_sf"/>
</dbReference>
<dbReference type="Pfam" id="PF02583">
    <property type="entry name" value="Trns_repr_metal"/>
    <property type="match status" value="1"/>
</dbReference>
<dbReference type="CDD" id="cd10148">
    <property type="entry name" value="CsoR-like_DUF156"/>
    <property type="match status" value="1"/>
</dbReference>
<dbReference type="Proteomes" id="UP001596002">
    <property type="component" value="Unassembled WGS sequence"/>
</dbReference>
<sequence>MEDTNQTVYLYHDHKDQLLRNLRKIEGQVRGVQKMIEEDRYCVDILTQLAAIKAATNKIGLALLEDHTRGCVKRAIQNQEDGGDHHIEELMEIIRIFTK</sequence>
<dbReference type="PANTHER" id="PTHR33677">
    <property type="entry name" value="TRANSCRIPTIONAL REPRESSOR FRMR-RELATED"/>
    <property type="match status" value="1"/>
</dbReference>